<evidence type="ECO:0000259" key="5">
    <source>
        <dbReference type="Pfam" id="PF01712"/>
    </source>
</evidence>
<feature type="binding site" evidence="3">
    <location>
        <position position="43"/>
    </location>
    <ligand>
        <name>substrate</name>
    </ligand>
</feature>
<feature type="binding site" evidence="3">
    <location>
        <position position="31"/>
    </location>
    <ligand>
        <name>substrate</name>
    </ligand>
</feature>
<dbReference type="PANTHER" id="PTHR10513:SF35">
    <property type="entry name" value="DEOXYADENOSINE KINASE"/>
    <property type="match status" value="1"/>
</dbReference>
<organism evidence="6 7">
    <name type="scientific">Marinococcus luteus</name>
    <dbReference type="NCBI Taxonomy" id="1122204"/>
    <lineage>
        <taxon>Bacteria</taxon>
        <taxon>Bacillati</taxon>
        <taxon>Bacillota</taxon>
        <taxon>Bacilli</taxon>
        <taxon>Bacillales</taxon>
        <taxon>Bacillaceae</taxon>
        <taxon>Marinococcus</taxon>
    </lineage>
</organism>
<evidence type="ECO:0000256" key="2">
    <source>
        <dbReference type="PIRSR" id="PIRSR000705-1"/>
    </source>
</evidence>
<evidence type="ECO:0000256" key="4">
    <source>
        <dbReference type="PIRSR" id="PIRSR000705-3"/>
    </source>
</evidence>
<dbReference type="EMBL" id="FNNC01000003">
    <property type="protein sequence ID" value="SDW60035.1"/>
    <property type="molecule type" value="Genomic_DNA"/>
</dbReference>
<keyword evidence="7" id="KW-1185">Reference proteome</keyword>
<evidence type="ECO:0000256" key="1">
    <source>
        <dbReference type="ARBA" id="ARBA00007420"/>
    </source>
</evidence>
<reference evidence="6 7" key="1">
    <citation type="submission" date="2016-10" db="EMBL/GenBank/DDBJ databases">
        <authorList>
            <person name="de Groot N.N."/>
        </authorList>
    </citation>
    <scope>NUCLEOTIDE SEQUENCE [LARGE SCALE GENOMIC DNA]</scope>
    <source>
        <strain evidence="6 7">DSM 23126</strain>
    </source>
</reference>
<sequence length="218" mass="25823">MVIVVSGMIGIGKTSVAQILGDGLDSKVYYEHVSENPILPLFYQADQKEINEKRYPFLLQLYFLRTRFQSIKQAYKDDDAILDRSIYEDWYFTKINRDLGNINDMEFSIYEGLLEEMMKEIEGLPYKKAPDLNVYLRGSFETVMDRIFERGRDFEQDEELLEYYRKLWQGYDDWLENYYSASDTLIVDMDKTDVVHNPEDAEDLVEQVKDLLHAKNKI</sequence>
<evidence type="ECO:0000256" key="3">
    <source>
        <dbReference type="PIRSR" id="PIRSR000705-2"/>
    </source>
</evidence>
<feature type="domain" description="Deoxynucleoside kinase" evidence="5">
    <location>
        <begin position="3"/>
        <end position="212"/>
    </location>
</feature>
<dbReference type="GO" id="GO:0005737">
    <property type="term" value="C:cytoplasm"/>
    <property type="evidence" value="ECO:0007669"/>
    <property type="project" value="TreeGrafter"/>
</dbReference>
<dbReference type="InterPro" id="IPR002624">
    <property type="entry name" value="DCK/DGK"/>
</dbReference>
<protein>
    <submittedName>
        <fullName evidence="6">Deoxyadenosine/deoxycytidine kinase</fullName>
    </submittedName>
</protein>
<dbReference type="InterPro" id="IPR027417">
    <property type="entry name" value="P-loop_NTPase"/>
</dbReference>
<accession>A0A1H2UVD8</accession>
<feature type="active site" description="Proton acceptor" evidence="2">
    <location>
        <position position="83"/>
    </location>
</feature>
<feature type="binding site" evidence="4">
    <location>
        <begin position="7"/>
        <end position="15"/>
    </location>
    <ligand>
        <name>ATP</name>
        <dbReference type="ChEBI" id="CHEBI:30616"/>
    </ligand>
</feature>
<evidence type="ECO:0000313" key="6">
    <source>
        <dbReference type="EMBL" id="SDW60035.1"/>
    </source>
</evidence>
<feature type="binding site" evidence="3">
    <location>
        <position position="60"/>
    </location>
    <ligand>
        <name>substrate</name>
    </ligand>
</feature>
<feature type="binding site" evidence="4">
    <location>
        <begin position="146"/>
        <end position="150"/>
    </location>
    <ligand>
        <name>ATP</name>
        <dbReference type="ChEBI" id="CHEBI:30616"/>
    </ligand>
</feature>
<gene>
    <name evidence="6" type="ORF">SAMN05421781_1918</name>
</gene>
<dbReference type="STRING" id="1122204.SAMN05421781_1918"/>
<dbReference type="InterPro" id="IPR031314">
    <property type="entry name" value="DNK_dom"/>
</dbReference>
<keyword evidence="6" id="KW-0808">Transferase</keyword>
<keyword evidence="6" id="KW-0418">Kinase</keyword>
<dbReference type="Pfam" id="PF01712">
    <property type="entry name" value="dNK"/>
    <property type="match status" value="1"/>
</dbReference>
<keyword evidence="4" id="KW-0547">Nucleotide-binding</keyword>
<name>A0A1H2UVD8_9BACI</name>
<dbReference type="GO" id="GO:0019136">
    <property type="term" value="F:deoxynucleoside kinase activity"/>
    <property type="evidence" value="ECO:0007669"/>
    <property type="project" value="InterPro"/>
</dbReference>
<keyword evidence="4" id="KW-0067">ATP-binding</keyword>
<dbReference type="Proteomes" id="UP000199488">
    <property type="component" value="Unassembled WGS sequence"/>
</dbReference>
<comment type="similarity">
    <text evidence="1">Belongs to the DCK/DGK family.</text>
</comment>
<dbReference type="InterPro" id="IPR050566">
    <property type="entry name" value="Deoxyribonucleoside_kinase"/>
</dbReference>
<dbReference type="Gene3D" id="3.40.50.300">
    <property type="entry name" value="P-loop containing nucleotide triphosphate hydrolases"/>
    <property type="match status" value="1"/>
</dbReference>
<feature type="binding site" evidence="3">
    <location>
        <position position="89"/>
    </location>
    <ligand>
        <name>substrate</name>
    </ligand>
</feature>
<feature type="binding site" evidence="3">
    <location>
        <position position="155"/>
    </location>
    <ligand>
        <name>substrate</name>
    </ligand>
</feature>
<dbReference type="SUPFAM" id="SSF52540">
    <property type="entry name" value="P-loop containing nucleoside triphosphate hydrolases"/>
    <property type="match status" value="1"/>
</dbReference>
<dbReference type="PIRSF" id="PIRSF000705">
    <property type="entry name" value="DNK"/>
    <property type="match status" value="1"/>
</dbReference>
<dbReference type="CDD" id="cd01673">
    <property type="entry name" value="dNK"/>
    <property type="match status" value="1"/>
</dbReference>
<dbReference type="PANTHER" id="PTHR10513">
    <property type="entry name" value="DEOXYNUCLEOSIDE KINASE"/>
    <property type="match status" value="1"/>
</dbReference>
<dbReference type="GO" id="GO:0005524">
    <property type="term" value="F:ATP binding"/>
    <property type="evidence" value="ECO:0007669"/>
    <property type="project" value="UniProtKB-KW"/>
</dbReference>
<dbReference type="AlphaFoldDB" id="A0A1H2UVD8"/>
<feature type="binding site" evidence="3">
    <location>
        <position position="84"/>
    </location>
    <ligand>
        <name>substrate</name>
    </ligand>
</feature>
<proteinExistence type="inferred from homology"/>
<evidence type="ECO:0000313" key="7">
    <source>
        <dbReference type="Proteomes" id="UP000199488"/>
    </source>
</evidence>